<reference evidence="5" key="1">
    <citation type="submission" date="2017-08" db="EMBL/GenBank/DDBJ databases">
        <title>Direct submision.</title>
        <authorList>
            <person name="Kim S.-J."/>
            <person name="Rhee S.-K."/>
        </authorList>
    </citation>
    <scope>NUCLEOTIDE SEQUENCE [LARGE SCALE GENOMIC DNA]</scope>
    <source>
        <strain evidence="5">GI5</strain>
    </source>
</reference>
<protein>
    <recommendedName>
        <fullName evidence="2">Neutral ceramidase</fullName>
        <ecNumber evidence="2">3.5.1.23</ecNumber>
    </recommendedName>
</protein>
<keyword evidence="2" id="KW-0746">Sphingolipid metabolism</keyword>
<dbReference type="EC" id="3.5.1.23" evidence="2"/>
<dbReference type="KEGG" id="kak:Kalk_14570"/>
<accession>A0A2K9LMU5</accession>
<dbReference type="EMBL" id="CP022684">
    <property type="protein sequence ID" value="AUM13570.1"/>
    <property type="molecule type" value="Genomic_DNA"/>
</dbReference>
<evidence type="ECO:0000259" key="3">
    <source>
        <dbReference type="Pfam" id="PF04734"/>
    </source>
</evidence>
<dbReference type="Proteomes" id="UP000235116">
    <property type="component" value="Chromosome"/>
</dbReference>
<comment type="catalytic activity">
    <reaction evidence="2">
        <text>an N-acylsphing-4-enine + H2O = sphing-4-enine + a fatty acid</text>
        <dbReference type="Rhea" id="RHEA:20856"/>
        <dbReference type="ChEBI" id="CHEBI:15377"/>
        <dbReference type="ChEBI" id="CHEBI:28868"/>
        <dbReference type="ChEBI" id="CHEBI:52639"/>
        <dbReference type="ChEBI" id="CHEBI:57756"/>
        <dbReference type="EC" id="3.5.1.23"/>
    </reaction>
</comment>
<keyword evidence="2" id="KW-0378">Hydrolase</keyword>
<evidence type="ECO:0000313" key="5">
    <source>
        <dbReference type="Proteomes" id="UP000235116"/>
    </source>
</evidence>
<evidence type="ECO:0000313" key="4">
    <source>
        <dbReference type="EMBL" id="AUM13570.1"/>
    </source>
</evidence>
<proteinExistence type="inferred from homology"/>
<sequence length="690" mass="77035">MKKTIKRTIYGVLLVLVVAVGAGVHAVWPFLAYPVVDVQISRVAPQPIRGEAEAELPQQFMAGIAVRDITPPIGIPKMGYSAWARDADGFRNRLKARAFYLKPVDGEPLLVLQADLPASSLVLQRRVAELVAANTDVAVHNLSIHATHTHSGPGQYFASDFYNVFGSNRPGFDPEVFEFLAEQMAAAVQEAYQQRRPAKIAIGSTQMYGATKNRAMGAYVRNENVVDKQENDAAALRAVNPLITLVRLDGLAADGSYQPMGAFSTFAIHGTGIPPFTHPYHGDVWAFFERQLEANIREHYQPPWPVVHGPFEANHGDNNPNYRTGLRGDIETRRIGLALAQRAWQLYRSLDDQLTDQVTLYSAQRELDVLDLSDEDKGMLCERAVVGAATVGAAKNDEVFPISYLPPFQRGWPDDPVGDCHGEKRWMLSKLQAWGLQPWRYPHRISISAFRINELLLVGLPFEITFEAGNRMADAVATAAGLQNVELAHVVISSHTNGFFGYSTTPEEYSAQWYEGGHTIYGANTTPFLARESAELVASMLRQPGYYDLPEHWQFNLLSAHYYPKAVAPEGKRVQLLPPAFTDATTHQEPHWQTQMLDVSPSHINLHEPLLSIEFSDDGKHFSVLTDQQGTPVDDEGVDLQIIYDGDSDAGMARYFLRWYNPEIAAPGRWYRFRVEARQGQDTFFSSPFR</sequence>
<keyword evidence="1" id="KW-0479">Metal-binding</keyword>
<dbReference type="InterPro" id="IPR031329">
    <property type="entry name" value="NEUT/ALK_ceramidase_N"/>
</dbReference>
<feature type="domain" description="Neutral/alkaline non-lysosomal ceramidase N-terminal" evidence="3">
    <location>
        <begin position="413"/>
        <end position="527"/>
    </location>
</feature>
<feature type="domain" description="Neutral/alkaline non-lysosomal ceramidase N-terminal" evidence="3">
    <location>
        <begin position="60"/>
        <end position="323"/>
    </location>
</feature>
<dbReference type="GO" id="GO:0046512">
    <property type="term" value="P:sphingosine biosynthetic process"/>
    <property type="evidence" value="ECO:0007669"/>
    <property type="project" value="TreeGrafter"/>
</dbReference>
<evidence type="ECO:0000256" key="1">
    <source>
        <dbReference type="PIRSR" id="PIRSR606823-2"/>
    </source>
</evidence>
<comment type="similarity">
    <text evidence="2">Belongs to the neutral ceramidase family.</text>
</comment>
<gene>
    <name evidence="4" type="ORF">Kalk_14570</name>
</gene>
<keyword evidence="5" id="KW-1185">Reference proteome</keyword>
<dbReference type="GO" id="GO:0005576">
    <property type="term" value="C:extracellular region"/>
    <property type="evidence" value="ECO:0007669"/>
    <property type="project" value="TreeGrafter"/>
</dbReference>
<evidence type="ECO:0000256" key="2">
    <source>
        <dbReference type="RuleBase" id="RU366019"/>
    </source>
</evidence>
<keyword evidence="2" id="KW-0443">Lipid metabolism</keyword>
<dbReference type="RefSeq" id="WP_101894945.1">
    <property type="nucleotide sequence ID" value="NZ_CP022684.1"/>
</dbReference>
<comment type="cofactor">
    <cofactor evidence="1">
        <name>Zn(2+)</name>
        <dbReference type="ChEBI" id="CHEBI:29105"/>
    </cofactor>
    <text evidence="1">Binds 1 zinc ion per subunit.</text>
</comment>
<dbReference type="PANTHER" id="PTHR12670">
    <property type="entry name" value="CERAMIDASE"/>
    <property type="match status" value="1"/>
</dbReference>
<feature type="binding site" evidence="1">
    <location>
        <position position="463"/>
    </location>
    <ligand>
        <name>Zn(2+)</name>
        <dbReference type="ChEBI" id="CHEBI:29105"/>
    </ligand>
</feature>
<name>A0A2K9LMU5_9GAMM</name>
<dbReference type="GO" id="GO:0016020">
    <property type="term" value="C:membrane"/>
    <property type="evidence" value="ECO:0007669"/>
    <property type="project" value="GOC"/>
</dbReference>
<feature type="binding site" evidence="1">
    <location>
        <position position="269"/>
    </location>
    <ligand>
        <name>Zn(2+)</name>
        <dbReference type="ChEBI" id="CHEBI:29105"/>
    </ligand>
</feature>
<feature type="binding site" evidence="1">
    <location>
        <position position="148"/>
    </location>
    <ligand>
        <name>Zn(2+)</name>
        <dbReference type="ChEBI" id="CHEBI:29105"/>
    </ligand>
</feature>
<feature type="binding site" evidence="1">
    <location>
        <position position="502"/>
    </location>
    <ligand>
        <name>Zn(2+)</name>
        <dbReference type="ChEBI" id="CHEBI:29105"/>
    </ligand>
</feature>
<keyword evidence="1" id="KW-0862">Zinc</keyword>
<dbReference type="OrthoDB" id="6899210at2"/>
<dbReference type="Pfam" id="PF04734">
    <property type="entry name" value="Ceramidase_alk"/>
    <property type="match status" value="2"/>
</dbReference>
<dbReference type="AlphaFoldDB" id="A0A2K9LMU5"/>
<dbReference type="GO" id="GO:0017040">
    <property type="term" value="F:N-acylsphingosine amidohydrolase activity"/>
    <property type="evidence" value="ECO:0007669"/>
    <property type="project" value="UniProtKB-UniRule"/>
</dbReference>
<dbReference type="GO" id="GO:0042759">
    <property type="term" value="P:long-chain fatty acid biosynthetic process"/>
    <property type="evidence" value="ECO:0007669"/>
    <property type="project" value="TreeGrafter"/>
</dbReference>
<organism evidence="4 5">
    <name type="scientific">Ketobacter alkanivorans</name>
    <dbReference type="NCBI Taxonomy" id="1917421"/>
    <lineage>
        <taxon>Bacteria</taxon>
        <taxon>Pseudomonadati</taxon>
        <taxon>Pseudomonadota</taxon>
        <taxon>Gammaproteobacteria</taxon>
        <taxon>Pseudomonadales</taxon>
        <taxon>Ketobacteraceae</taxon>
        <taxon>Ketobacter</taxon>
    </lineage>
</organism>
<dbReference type="GO" id="GO:0046872">
    <property type="term" value="F:metal ion binding"/>
    <property type="evidence" value="ECO:0007669"/>
    <property type="project" value="UniProtKB-KW"/>
</dbReference>
<dbReference type="InterPro" id="IPR006823">
    <property type="entry name" value="Ceramidase_alk"/>
</dbReference>
<dbReference type="PANTHER" id="PTHR12670:SF1">
    <property type="entry name" value="NEUTRAL CERAMIDASE"/>
    <property type="match status" value="1"/>
</dbReference>
<dbReference type="GO" id="GO:0046514">
    <property type="term" value="P:ceramide catabolic process"/>
    <property type="evidence" value="ECO:0007669"/>
    <property type="project" value="InterPro"/>
</dbReference>